<dbReference type="GO" id="GO:0009294">
    <property type="term" value="P:DNA-mediated transformation"/>
    <property type="evidence" value="ECO:0007669"/>
    <property type="project" value="InterPro"/>
</dbReference>
<dbReference type="Proteomes" id="UP000559987">
    <property type="component" value="Unassembled WGS sequence"/>
</dbReference>
<sequence>MALSLRDLLIALHHIPGLGPIKWQALQASLPSPEQLIQLSYQDQARLLGDSGARLLCDWLADIPGNWLATRLARLTDWLDQPHHHLITQFDEDYPELLREVQGPLLLHVAGEPEALALPQIAIVGSRKPTAAGRKTAQCFASVLAEGGFVITSGLALGIDGVVHEAALTVGGKTVAVLGSGLDGIYPASHRALAERIVAEGGALVSEFALGVKPEPGHFPRRNRIISGLSLGTLVVEAALKSGSLITARLALEQNREVFAIPGSIYSAVSEGCNWLIREGAQLVSNPSHIVEHLGAGLGHLALSPSNCDEVSADLLPVSDDSARVLHLLGTERMPFEALMETGEFDVAQLHRLLNELELQGSVISTECGYERLP</sequence>
<reference evidence="4 5" key="1">
    <citation type="submission" date="2020-08" db="EMBL/GenBank/DDBJ databases">
        <title>Genomic Encyclopedia of Type Strains, Phase III (KMG-III): the genomes of soil and plant-associated and newly described type strains.</title>
        <authorList>
            <person name="Whitman W."/>
        </authorList>
    </citation>
    <scope>NUCLEOTIDE SEQUENCE [LARGE SCALE GENOMIC DNA]</scope>
    <source>
        <strain evidence="4 5">CECT 8571</strain>
    </source>
</reference>
<dbReference type="NCBIfam" id="TIGR00732">
    <property type="entry name" value="dprA"/>
    <property type="match status" value="1"/>
</dbReference>
<dbReference type="PANTHER" id="PTHR43022:SF1">
    <property type="entry name" value="PROTEIN SMF"/>
    <property type="match status" value="1"/>
</dbReference>
<name>A0A839UWU9_9GAMM</name>
<accession>A0A839UWU9</accession>
<dbReference type="Gene3D" id="3.40.50.450">
    <property type="match status" value="1"/>
</dbReference>
<evidence type="ECO:0000256" key="1">
    <source>
        <dbReference type="ARBA" id="ARBA00006525"/>
    </source>
</evidence>
<feature type="domain" description="DprA winged helix" evidence="3">
    <location>
        <begin position="316"/>
        <end position="363"/>
    </location>
</feature>
<organism evidence="4 5">
    <name type="scientific">Simiduia aestuariiviva</name>
    <dbReference type="NCBI Taxonomy" id="1510459"/>
    <lineage>
        <taxon>Bacteria</taxon>
        <taxon>Pseudomonadati</taxon>
        <taxon>Pseudomonadota</taxon>
        <taxon>Gammaproteobacteria</taxon>
        <taxon>Cellvibrionales</taxon>
        <taxon>Cellvibrionaceae</taxon>
        <taxon>Simiduia</taxon>
    </lineage>
</organism>
<keyword evidence="5" id="KW-1185">Reference proteome</keyword>
<dbReference type="InterPro" id="IPR057666">
    <property type="entry name" value="DrpA_SLOG"/>
</dbReference>
<dbReference type="SUPFAM" id="SSF102405">
    <property type="entry name" value="MCP/YpsA-like"/>
    <property type="match status" value="1"/>
</dbReference>
<gene>
    <name evidence="4" type="ORF">FHS30_003018</name>
</gene>
<evidence type="ECO:0000313" key="5">
    <source>
        <dbReference type="Proteomes" id="UP000559987"/>
    </source>
</evidence>
<comment type="similarity">
    <text evidence="1">Belongs to the DprA/Smf family.</text>
</comment>
<evidence type="ECO:0000259" key="3">
    <source>
        <dbReference type="Pfam" id="PF17782"/>
    </source>
</evidence>
<feature type="domain" description="Smf/DprA SLOG" evidence="2">
    <location>
        <begin position="86"/>
        <end position="294"/>
    </location>
</feature>
<evidence type="ECO:0000259" key="2">
    <source>
        <dbReference type="Pfam" id="PF02481"/>
    </source>
</evidence>
<dbReference type="AlphaFoldDB" id="A0A839UWU9"/>
<dbReference type="PANTHER" id="PTHR43022">
    <property type="entry name" value="PROTEIN SMF"/>
    <property type="match status" value="1"/>
</dbReference>
<comment type="caution">
    <text evidence="4">The sequence shown here is derived from an EMBL/GenBank/DDBJ whole genome shotgun (WGS) entry which is preliminary data.</text>
</comment>
<dbReference type="Pfam" id="PF17782">
    <property type="entry name" value="WHD_DprA"/>
    <property type="match status" value="1"/>
</dbReference>
<proteinExistence type="inferred from homology"/>
<evidence type="ECO:0000313" key="4">
    <source>
        <dbReference type="EMBL" id="MBB3169805.1"/>
    </source>
</evidence>
<dbReference type="InterPro" id="IPR036388">
    <property type="entry name" value="WH-like_DNA-bd_sf"/>
</dbReference>
<dbReference type="Gene3D" id="1.10.10.10">
    <property type="entry name" value="Winged helix-like DNA-binding domain superfamily/Winged helix DNA-binding domain"/>
    <property type="match status" value="1"/>
</dbReference>
<dbReference type="InterPro" id="IPR003488">
    <property type="entry name" value="DprA"/>
</dbReference>
<dbReference type="InterPro" id="IPR041614">
    <property type="entry name" value="DprA_WH"/>
</dbReference>
<dbReference type="Pfam" id="PF02481">
    <property type="entry name" value="DNA_processg_A"/>
    <property type="match status" value="1"/>
</dbReference>
<dbReference type="EMBL" id="JACHXZ010000004">
    <property type="protein sequence ID" value="MBB3169805.1"/>
    <property type="molecule type" value="Genomic_DNA"/>
</dbReference>
<dbReference type="RefSeq" id="WP_183911291.1">
    <property type="nucleotide sequence ID" value="NZ_JACHXZ010000004.1"/>
</dbReference>
<protein>
    <submittedName>
        <fullName evidence="4">DNA processing protein</fullName>
    </submittedName>
</protein>